<dbReference type="RefSeq" id="WP_096334410.1">
    <property type="nucleotide sequence ID" value="NZ_FOMX01000002.1"/>
</dbReference>
<reference evidence="2" key="1">
    <citation type="submission" date="2016-10" db="EMBL/GenBank/DDBJ databases">
        <authorList>
            <person name="Varghese N."/>
            <person name="Submissions S."/>
        </authorList>
    </citation>
    <scope>NUCLEOTIDE SEQUENCE [LARGE SCALE GENOMIC DNA]</scope>
    <source>
        <strain evidence="2">ATCC 25963</strain>
    </source>
</reference>
<organism evidence="1 2">
    <name type="scientific">Nannocystis exedens</name>
    <dbReference type="NCBI Taxonomy" id="54"/>
    <lineage>
        <taxon>Bacteria</taxon>
        <taxon>Pseudomonadati</taxon>
        <taxon>Myxococcota</taxon>
        <taxon>Polyangia</taxon>
        <taxon>Nannocystales</taxon>
        <taxon>Nannocystaceae</taxon>
        <taxon>Nannocystis</taxon>
    </lineage>
</organism>
<evidence type="ECO:0000313" key="1">
    <source>
        <dbReference type="EMBL" id="SFD50882.1"/>
    </source>
</evidence>
<dbReference type="EMBL" id="FOMX01000002">
    <property type="protein sequence ID" value="SFD50882.1"/>
    <property type="molecule type" value="Genomic_DNA"/>
</dbReference>
<gene>
    <name evidence="1" type="ORF">SAMN02745121_00335</name>
</gene>
<dbReference type="Proteomes" id="UP000199400">
    <property type="component" value="Unassembled WGS sequence"/>
</dbReference>
<accession>A0A1I1SWZ6</accession>
<dbReference type="OrthoDB" id="4184875at2"/>
<protein>
    <submittedName>
        <fullName evidence="1">Uncharacterized protein</fullName>
    </submittedName>
</protein>
<name>A0A1I1SWZ6_9BACT</name>
<proteinExistence type="predicted"/>
<sequence>MSELYSVMVESAAGGEVVLRVTTVHPDAGPPPDTAGFAVAVLLDLWSLLDRGFAALVDGCSLERAEAQALAQDPAWASRCRHLRELSFGRQVACTAEEHAALEAAIRAGEPLLFRGEPVGGLLGYANQAYVFIPGDPVVFATAVAPLVASHAVDEREFDEGYEDWPEDPERRPRARVRLKVHDAGWLGFVRPGWRWDSGAH</sequence>
<evidence type="ECO:0000313" key="2">
    <source>
        <dbReference type="Proteomes" id="UP000199400"/>
    </source>
</evidence>
<keyword evidence="2" id="KW-1185">Reference proteome</keyword>
<dbReference type="AlphaFoldDB" id="A0A1I1SWZ6"/>
<dbReference type="STRING" id="54.SAMN02745121_00335"/>